<dbReference type="InterPro" id="IPR036397">
    <property type="entry name" value="RNaseH_sf"/>
</dbReference>
<reference evidence="2" key="2">
    <citation type="journal article" date="2021" name="World Allergy Organ. J.">
        <title>Chromosome-level assembly of Dermatophagoides farinae genome and transcriptome reveals two novel allergens Der f 37 and Der f 39.</title>
        <authorList>
            <person name="Chen J."/>
            <person name="Cai Z."/>
            <person name="Fan D."/>
            <person name="Hu J."/>
            <person name="Hou Y."/>
            <person name="He Y."/>
            <person name="Zhang Z."/>
            <person name="Zhao Z."/>
            <person name="Gao P."/>
            <person name="Hu W."/>
            <person name="Sun J."/>
            <person name="Li J."/>
            <person name="Ji K."/>
        </authorList>
    </citation>
    <scope>NUCLEOTIDE SEQUENCE</scope>
    <source>
        <strain evidence="2">JKM2019</strain>
    </source>
</reference>
<protein>
    <recommendedName>
        <fullName evidence="3">GAG-pre-integrase domain-containing protein</fullName>
    </recommendedName>
</protein>
<dbReference type="PANTHER" id="PTHR42648">
    <property type="entry name" value="TRANSPOSASE, PUTATIVE-RELATED"/>
    <property type="match status" value="1"/>
</dbReference>
<proteinExistence type="predicted"/>
<reference evidence="2" key="1">
    <citation type="submission" date="2020-06" db="EMBL/GenBank/DDBJ databases">
        <authorList>
            <person name="Ji K."/>
            <person name="Li J."/>
        </authorList>
    </citation>
    <scope>NUCLEOTIDE SEQUENCE</scope>
    <source>
        <strain evidence="2">JKM2019</strain>
        <tissue evidence="2">Whole body</tissue>
    </source>
</reference>
<name>A0A9D4NS07_DERFA</name>
<evidence type="ECO:0000313" key="2">
    <source>
        <dbReference type="EMBL" id="KAH7637409.1"/>
    </source>
</evidence>
<dbReference type="CDD" id="cd09272">
    <property type="entry name" value="RNase_HI_RT_Ty1"/>
    <property type="match status" value="1"/>
</dbReference>
<gene>
    <name evidence="2" type="ORF">HUG17_7615</name>
</gene>
<feature type="compositionally biased region" description="Polar residues" evidence="1">
    <location>
        <begin position="264"/>
        <end position="274"/>
    </location>
</feature>
<organism evidence="2">
    <name type="scientific">Dermatophagoides farinae</name>
    <name type="common">American house dust mite</name>
    <dbReference type="NCBI Taxonomy" id="6954"/>
    <lineage>
        <taxon>Eukaryota</taxon>
        <taxon>Metazoa</taxon>
        <taxon>Ecdysozoa</taxon>
        <taxon>Arthropoda</taxon>
        <taxon>Chelicerata</taxon>
        <taxon>Arachnida</taxon>
        <taxon>Acari</taxon>
        <taxon>Acariformes</taxon>
        <taxon>Sarcoptiformes</taxon>
        <taxon>Astigmata</taxon>
        <taxon>Psoroptidia</taxon>
        <taxon>Analgoidea</taxon>
        <taxon>Pyroglyphidae</taxon>
        <taxon>Dermatophagoidinae</taxon>
        <taxon>Dermatophagoides</taxon>
    </lineage>
</organism>
<dbReference type="InterPro" id="IPR039537">
    <property type="entry name" value="Retrotran_Ty1/copia-like"/>
</dbReference>
<dbReference type="PANTHER" id="PTHR42648:SF28">
    <property type="entry name" value="TRANSPOSON-ENCODED PROTEIN WITH RIBONUCLEASE H-LIKE AND RETROVIRUS ZINC FINGER-LIKE DOMAINS"/>
    <property type="match status" value="1"/>
</dbReference>
<comment type="caution">
    <text evidence="2">The sequence shown here is derived from an EMBL/GenBank/DDBJ whole genome shotgun (WGS) entry which is preliminary data.</text>
</comment>
<accession>A0A9D4NS07</accession>
<feature type="region of interest" description="Disordered" evidence="1">
    <location>
        <begin position="259"/>
        <end position="280"/>
    </location>
</feature>
<evidence type="ECO:0008006" key="3">
    <source>
        <dbReference type="Google" id="ProtNLM"/>
    </source>
</evidence>
<dbReference type="AlphaFoldDB" id="A0A9D4NS07"/>
<dbReference type="Proteomes" id="UP000828236">
    <property type="component" value="Unassembled WGS sequence"/>
</dbReference>
<dbReference type="GO" id="GO:0003676">
    <property type="term" value="F:nucleic acid binding"/>
    <property type="evidence" value="ECO:0007669"/>
    <property type="project" value="InterPro"/>
</dbReference>
<sequence>MPRNDNLSLILENLTNVIGNLNRSNETSQTESFAFNNVIKYNGSNIKSWISTVRTAFQTCNKSHFLEAEISSDHEEYSDYQRFFGLLKFTFTPSTMERVNHCKSVFEIWTYMARSEKDSFSTSVRKFIELIKTVFDGGELRAWMEKLTEKFESLESDFVKLNESTRCVIIVGLLPRPRFERLADRLMTHPNLTIKDIMNSFIEEDEKNKSNMNLNKNVSSTVQSVKAVYNKKFGKNRNIKCTYCNLFGHKMEVCRKKVRDEQSKQTASSNTKNVSTEKKNEVVKQQLKSVMKKTKFTFNQNQWILDTGYGYTVDFEKTTAFIRKNNIEITAEKHPSGLWIVNEQEDHLMFNLWHNRLGHCGKTVLERISKQYSFIDKKLDQCKNCVKNKSVSKSHSLSMVYEDVEVFELLHIDLWESPVVSVGGNKYALIIVDHKSRFIFGISIESKSQVPEKLIKFILNRETLNYRLLDPENLTVITTNDVRFDESELYFTESSDNRFIVQTTDSSTDIESDDIEERVHDIQTSNLFGYSCINSSIIPTSYENALKMSDVEQWKEAIQKEVDQLQKYGVFERIPLVLGCLDSQIELFTDASFGQGETRHSTSGLLIRSGKSLLFWRSIKQNKISTSSCESESRAILDGYNSVVFIKEVMDFIGFRTTVKVKCDNKSANYIFSGSTMKKSKHFDLEIKKIIEVFSEDPDYGIEYVETSLQLADILTKPLMKISFERIAKKIFG</sequence>
<dbReference type="Gene3D" id="3.30.420.10">
    <property type="entry name" value="Ribonuclease H-like superfamily/Ribonuclease H"/>
    <property type="match status" value="1"/>
</dbReference>
<evidence type="ECO:0000256" key="1">
    <source>
        <dbReference type="SAM" id="MobiDB-lite"/>
    </source>
</evidence>
<dbReference type="EMBL" id="SDOV01000009">
    <property type="protein sequence ID" value="KAH7637409.1"/>
    <property type="molecule type" value="Genomic_DNA"/>
</dbReference>